<feature type="transmembrane region" description="Helical" evidence="8">
    <location>
        <begin position="90"/>
        <end position="113"/>
    </location>
</feature>
<dbReference type="EMBL" id="BDGG01000004">
    <property type="protein sequence ID" value="GAU98258.1"/>
    <property type="molecule type" value="Genomic_DNA"/>
</dbReference>
<organism evidence="9 10">
    <name type="scientific">Ramazzottius varieornatus</name>
    <name type="common">Water bear</name>
    <name type="synonym">Tardigrade</name>
    <dbReference type="NCBI Taxonomy" id="947166"/>
    <lineage>
        <taxon>Eukaryota</taxon>
        <taxon>Metazoa</taxon>
        <taxon>Ecdysozoa</taxon>
        <taxon>Tardigrada</taxon>
        <taxon>Eutardigrada</taxon>
        <taxon>Parachela</taxon>
        <taxon>Hypsibioidea</taxon>
        <taxon>Ramazzottiidae</taxon>
        <taxon>Ramazzottius</taxon>
    </lineage>
</organism>
<evidence type="ECO:0000256" key="8">
    <source>
        <dbReference type="SAM" id="Phobius"/>
    </source>
</evidence>
<dbReference type="Pfam" id="PF04103">
    <property type="entry name" value="CD20"/>
    <property type="match status" value="1"/>
</dbReference>
<evidence type="ECO:0000256" key="7">
    <source>
        <dbReference type="ARBA" id="ARBA00044525"/>
    </source>
</evidence>
<dbReference type="STRING" id="947166.A0A1D1VIE9"/>
<dbReference type="InterPro" id="IPR037661">
    <property type="entry name" value="TMEM196"/>
</dbReference>
<evidence type="ECO:0000313" key="10">
    <source>
        <dbReference type="Proteomes" id="UP000186922"/>
    </source>
</evidence>
<gene>
    <name evidence="9" type="primary">RvY_09430-1</name>
    <name evidence="9" type="synonym">RvY_09430.1</name>
    <name evidence="9" type="ORF">RvY_09430</name>
</gene>
<evidence type="ECO:0000256" key="5">
    <source>
        <dbReference type="ARBA" id="ARBA00022989"/>
    </source>
</evidence>
<evidence type="ECO:0000256" key="3">
    <source>
        <dbReference type="ARBA" id="ARBA00022490"/>
    </source>
</evidence>
<dbReference type="AlphaFoldDB" id="A0A1D1VIE9"/>
<protein>
    <recommendedName>
        <fullName evidence="7">Transmembrane protein 196</fullName>
    </recommendedName>
</protein>
<evidence type="ECO:0000256" key="2">
    <source>
        <dbReference type="ARBA" id="ARBA00004496"/>
    </source>
</evidence>
<keyword evidence="5 8" id="KW-1133">Transmembrane helix</keyword>
<dbReference type="GO" id="GO:0005737">
    <property type="term" value="C:cytoplasm"/>
    <property type="evidence" value="ECO:0007669"/>
    <property type="project" value="UniProtKB-SubCell"/>
</dbReference>
<keyword evidence="6 8" id="KW-0472">Membrane</keyword>
<proteinExistence type="predicted"/>
<dbReference type="GO" id="GO:0016020">
    <property type="term" value="C:membrane"/>
    <property type="evidence" value="ECO:0007669"/>
    <property type="project" value="UniProtKB-SubCell"/>
</dbReference>
<dbReference type="PANTHER" id="PTHR28681">
    <property type="entry name" value="TRANSMEMBRANE PROTEIN 196"/>
    <property type="match status" value="1"/>
</dbReference>
<evidence type="ECO:0000313" key="9">
    <source>
        <dbReference type="EMBL" id="GAU98258.1"/>
    </source>
</evidence>
<dbReference type="OrthoDB" id="10016951at2759"/>
<reference evidence="9 10" key="1">
    <citation type="journal article" date="2016" name="Nat. Commun.">
        <title>Extremotolerant tardigrade genome and improved radiotolerance of human cultured cells by tardigrade-unique protein.</title>
        <authorList>
            <person name="Hashimoto T."/>
            <person name="Horikawa D.D."/>
            <person name="Saito Y."/>
            <person name="Kuwahara H."/>
            <person name="Kozuka-Hata H."/>
            <person name="Shin-I T."/>
            <person name="Minakuchi Y."/>
            <person name="Ohishi K."/>
            <person name="Motoyama A."/>
            <person name="Aizu T."/>
            <person name="Enomoto A."/>
            <person name="Kondo K."/>
            <person name="Tanaka S."/>
            <person name="Hara Y."/>
            <person name="Koshikawa S."/>
            <person name="Sagara H."/>
            <person name="Miura T."/>
            <person name="Yokobori S."/>
            <person name="Miyagawa K."/>
            <person name="Suzuki Y."/>
            <person name="Kubo T."/>
            <person name="Oyama M."/>
            <person name="Kohara Y."/>
            <person name="Fujiyama A."/>
            <person name="Arakawa K."/>
            <person name="Katayama T."/>
            <person name="Toyoda A."/>
            <person name="Kunieda T."/>
        </authorList>
    </citation>
    <scope>NUCLEOTIDE SEQUENCE [LARGE SCALE GENOMIC DNA]</scope>
    <source>
        <strain evidence="9 10">YOKOZUNA-1</strain>
    </source>
</reference>
<dbReference type="PANTHER" id="PTHR28681:SF1">
    <property type="entry name" value="TRANSMEMBRANE PROTEIN 196"/>
    <property type="match status" value="1"/>
</dbReference>
<evidence type="ECO:0000256" key="6">
    <source>
        <dbReference type="ARBA" id="ARBA00023136"/>
    </source>
</evidence>
<evidence type="ECO:0000256" key="1">
    <source>
        <dbReference type="ARBA" id="ARBA00004141"/>
    </source>
</evidence>
<name>A0A1D1VIE9_RAMVA</name>
<evidence type="ECO:0000256" key="4">
    <source>
        <dbReference type="ARBA" id="ARBA00022692"/>
    </source>
</evidence>
<accession>A0A1D1VIE9</accession>
<feature type="transmembrane region" description="Helical" evidence="8">
    <location>
        <begin position="66"/>
        <end position="83"/>
    </location>
</feature>
<keyword evidence="3" id="KW-0963">Cytoplasm</keyword>
<comment type="caution">
    <text evidence="9">The sequence shown here is derived from an EMBL/GenBank/DDBJ whole genome shotgun (WGS) entry which is preliminary data.</text>
</comment>
<dbReference type="InterPro" id="IPR007237">
    <property type="entry name" value="CD20-like"/>
</dbReference>
<feature type="transmembrane region" description="Helical" evidence="8">
    <location>
        <begin position="133"/>
        <end position="154"/>
    </location>
</feature>
<sequence>MEEPSEATTFIGVPTGADPKVWFFLIYSTYVFSGCHFVCGFISIGVGVITTIAAEQTVYAHTVSPIWSGIAFIAAGFCGISAARKRTVYMIHLFIGTAVCALILGCISIQLLRLGLVYHTSDGNTYQKDTKDIWIIIALSDAGAEGFFGLLGCFTSWKMARLANVPPEPVKDDGPFSIQITKGGSHYMTTNKYTNKRKISSL</sequence>
<feature type="transmembrane region" description="Helical" evidence="8">
    <location>
        <begin position="21"/>
        <end position="54"/>
    </location>
</feature>
<keyword evidence="10" id="KW-1185">Reference proteome</keyword>
<dbReference type="Proteomes" id="UP000186922">
    <property type="component" value="Unassembled WGS sequence"/>
</dbReference>
<keyword evidence="4 8" id="KW-0812">Transmembrane</keyword>
<comment type="subcellular location">
    <subcellularLocation>
        <location evidence="2">Cytoplasm</location>
    </subcellularLocation>
    <subcellularLocation>
        <location evidence="1">Membrane</location>
        <topology evidence="1">Multi-pass membrane protein</topology>
    </subcellularLocation>
</comment>